<dbReference type="EMBL" id="SMGK01000001">
    <property type="protein sequence ID" value="TCK75770.1"/>
    <property type="molecule type" value="Genomic_DNA"/>
</dbReference>
<organism evidence="1 2">
    <name type="scientific">Acidipila rosea</name>
    <dbReference type="NCBI Taxonomy" id="768535"/>
    <lineage>
        <taxon>Bacteria</taxon>
        <taxon>Pseudomonadati</taxon>
        <taxon>Acidobacteriota</taxon>
        <taxon>Terriglobia</taxon>
        <taxon>Terriglobales</taxon>
        <taxon>Acidobacteriaceae</taxon>
        <taxon>Acidipila</taxon>
    </lineage>
</organism>
<keyword evidence="2" id="KW-1185">Reference proteome</keyword>
<dbReference type="Proteomes" id="UP000295210">
    <property type="component" value="Unassembled WGS sequence"/>
</dbReference>
<evidence type="ECO:0000313" key="1">
    <source>
        <dbReference type="EMBL" id="TCK75770.1"/>
    </source>
</evidence>
<accession>A0A4R1LDZ6</accession>
<dbReference type="AlphaFoldDB" id="A0A4R1LDZ6"/>
<reference evidence="1 2" key="1">
    <citation type="submission" date="2019-03" db="EMBL/GenBank/DDBJ databases">
        <title>Genomic Encyclopedia of Type Strains, Phase IV (KMG-IV): sequencing the most valuable type-strain genomes for metagenomic binning, comparative biology and taxonomic classification.</title>
        <authorList>
            <person name="Goeker M."/>
        </authorList>
    </citation>
    <scope>NUCLEOTIDE SEQUENCE [LARGE SCALE GENOMIC DNA]</scope>
    <source>
        <strain evidence="1 2">DSM 103428</strain>
    </source>
</reference>
<comment type="caution">
    <text evidence="1">The sequence shown here is derived from an EMBL/GenBank/DDBJ whole genome shotgun (WGS) entry which is preliminary data.</text>
</comment>
<protein>
    <submittedName>
        <fullName evidence="1">Uncharacterized protein</fullName>
    </submittedName>
</protein>
<sequence length="61" mass="6766">MRWIFLPAGLQAVEIAGTRACPGGELTFADLAAVLRRRRPPMDQLIAVWANQHGCFYVGRP</sequence>
<gene>
    <name evidence="1" type="ORF">C7378_0762</name>
</gene>
<proteinExistence type="predicted"/>
<name>A0A4R1LDZ6_9BACT</name>
<evidence type="ECO:0000313" key="2">
    <source>
        <dbReference type="Proteomes" id="UP000295210"/>
    </source>
</evidence>